<evidence type="ECO:0000313" key="2">
    <source>
        <dbReference type="EMBL" id="RAK96834.1"/>
    </source>
</evidence>
<dbReference type="GeneID" id="37219221"/>
<sequence>MPWKLKAANHPPAGIRHRHLHGKTPGLELGENAGLRSSISVGIRFSALFVTKHCPVYNAHHCQTARQIPVVSATDSRAHNRCTDYGNCHNLQLLKALSPGYLTGSGCVSGTPGRGEPPAALRGGAHGVWGNAEVGLGPIRWQQGSWVSPDEVY</sequence>
<proteinExistence type="predicted"/>
<dbReference type="Proteomes" id="UP000249402">
    <property type="component" value="Unassembled WGS sequence"/>
</dbReference>
<dbReference type="EMBL" id="KZ824470">
    <property type="protein sequence ID" value="RAK96834.1"/>
    <property type="molecule type" value="Genomic_DNA"/>
</dbReference>
<dbReference type="VEuPathDB" id="FungiDB:BO80DRAFT_216896"/>
<reference evidence="2 3" key="1">
    <citation type="submission" date="2018-02" db="EMBL/GenBank/DDBJ databases">
        <title>The genomes of Aspergillus section Nigri reveals drivers in fungal speciation.</title>
        <authorList>
            <consortium name="DOE Joint Genome Institute"/>
            <person name="Vesth T.C."/>
            <person name="Nybo J."/>
            <person name="Theobald S."/>
            <person name="Brandl J."/>
            <person name="Frisvad J.C."/>
            <person name="Nielsen K.F."/>
            <person name="Lyhne E.K."/>
            <person name="Kogle M.E."/>
            <person name="Kuo A."/>
            <person name="Riley R."/>
            <person name="Clum A."/>
            <person name="Nolan M."/>
            <person name="Lipzen A."/>
            <person name="Salamov A."/>
            <person name="Henrissat B."/>
            <person name="Wiebenga A."/>
            <person name="De vries R.P."/>
            <person name="Grigoriev I.V."/>
            <person name="Mortensen U.H."/>
            <person name="Andersen M.R."/>
            <person name="Baker S.E."/>
        </authorList>
    </citation>
    <scope>NUCLEOTIDE SEQUENCE [LARGE SCALE GENOMIC DNA]</scope>
    <source>
        <strain evidence="2 3">CBS 121593</strain>
    </source>
</reference>
<organism evidence="2 3">
    <name type="scientific">Aspergillus ibericus CBS 121593</name>
    <dbReference type="NCBI Taxonomy" id="1448316"/>
    <lineage>
        <taxon>Eukaryota</taxon>
        <taxon>Fungi</taxon>
        <taxon>Dikarya</taxon>
        <taxon>Ascomycota</taxon>
        <taxon>Pezizomycotina</taxon>
        <taxon>Eurotiomycetes</taxon>
        <taxon>Eurotiomycetidae</taxon>
        <taxon>Eurotiales</taxon>
        <taxon>Aspergillaceae</taxon>
        <taxon>Aspergillus</taxon>
        <taxon>Aspergillus subgen. Circumdati</taxon>
    </lineage>
</organism>
<name>A0A395GN73_9EURO</name>
<feature type="region of interest" description="Disordered" evidence="1">
    <location>
        <begin position="1"/>
        <end position="22"/>
    </location>
</feature>
<dbReference type="RefSeq" id="XP_025571162.1">
    <property type="nucleotide sequence ID" value="XM_025714356.1"/>
</dbReference>
<evidence type="ECO:0000313" key="3">
    <source>
        <dbReference type="Proteomes" id="UP000249402"/>
    </source>
</evidence>
<keyword evidence="3" id="KW-1185">Reference proteome</keyword>
<dbReference type="AlphaFoldDB" id="A0A395GN73"/>
<accession>A0A395GN73</accession>
<gene>
    <name evidence="2" type="ORF">BO80DRAFT_216896</name>
</gene>
<evidence type="ECO:0000256" key="1">
    <source>
        <dbReference type="SAM" id="MobiDB-lite"/>
    </source>
</evidence>
<protein>
    <submittedName>
        <fullName evidence="2">Uncharacterized protein</fullName>
    </submittedName>
</protein>